<feature type="region of interest" description="Disordered" evidence="1">
    <location>
        <begin position="366"/>
        <end position="422"/>
    </location>
</feature>
<dbReference type="Proteomes" id="UP000076727">
    <property type="component" value="Unassembled WGS sequence"/>
</dbReference>
<dbReference type="OrthoDB" id="3226064at2759"/>
<name>A0A165LP56_9APHY</name>
<dbReference type="AlphaFoldDB" id="A0A165LP56"/>
<dbReference type="STRING" id="1314783.A0A165LP56"/>
<proteinExistence type="predicted"/>
<evidence type="ECO:0008006" key="4">
    <source>
        <dbReference type="Google" id="ProtNLM"/>
    </source>
</evidence>
<evidence type="ECO:0000313" key="2">
    <source>
        <dbReference type="EMBL" id="KZT64676.1"/>
    </source>
</evidence>
<feature type="compositionally biased region" description="Low complexity" evidence="1">
    <location>
        <begin position="273"/>
        <end position="283"/>
    </location>
</feature>
<reference evidence="2 3" key="1">
    <citation type="journal article" date="2016" name="Mol. Biol. Evol.">
        <title>Comparative Genomics of Early-Diverging Mushroom-Forming Fungi Provides Insights into the Origins of Lignocellulose Decay Capabilities.</title>
        <authorList>
            <person name="Nagy L.G."/>
            <person name="Riley R."/>
            <person name="Tritt A."/>
            <person name="Adam C."/>
            <person name="Daum C."/>
            <person name="Floudas D."/>
            <person name="Sun H."/>
            <person name="Yadav J.S."/>
            <person name="Pangilinan J."/>
            <person name="Larsson K.H."/>
            <person name="Matsuura K."/>
            <person name="Barry K."/>
            <person name="Labutti K."/>
            <person name="Kuo R."/>
            <person name="Ohm R.A."/>
            <person name="Bhattacharya S.S."/>
            <person name="Shirouzu T."/>
            <person name="Yoshinaga Y."/>
            <person name="Martin F.M."/>
            <person name="Grigoriev I.V."/>
            <person name="Hibbett D.S."/>
        </authorList>
    </citation>
    <scope>NUCLEOTIDE SEQUENCE [LARGE SCALE GENOMIC DNA]</scope>
    <source>
        <strain evidence="2 3">L-15889</strain>
    </source>
</reference>
<feature type="compositionally biased region" description="Basic and acidic residues" evidence="1">
    <location>
        <begin position="493"/>
        <end position="505"/>
    </location>
</feature>
<protein>
    <recommendedName>
        <fullName evidence="4">F-box domain-containing protein</fullName>
    </recommendedName>
</protein>
<feature type="compositionally biased region" description="Low complexity" evidence="1">
    <location>
        <begin position="250"/>
        <end position="263"/>
    </location>
</feature>
<evidence type="ECO:0000313" key="3">
    <source>
        <dbReference type="Proteomes" id="UP000076727"/>
    </source>
</evidence>
<dbReference type="EMBL" id="KV429121">
    <property type="protein sequence ID" value="KZT64676.1"/>
    <property type="molecule type" value="Genomic_DNA"/>
</dbReference>
<sequence length="673" mass="71331">MTSPSPASILALPAELTEHVLILTAHAGFPTAIAALARSCRPFAALVYHSPDAHLWREVFLSTFDDPRLSPSSPFDWGTAFRARIWAANFLNRGHTHPASSRDDDDGGPIDKYARALDTLVDVARSALPYPPTICALPCPNPAIIAANTVPGSAPQPGFPSYPIFPPSPDSSHPSCSLTRSASRNVRWLDAVVARGLPPDLARRLSAKKWDGGIMGEALDDREKNLMQALGRVVAFTGFRPARGLATPTSGSSSDASVRSASDNDNDDDDEGSAAYDESSSSASEEEEENDKSLGSPGMTPARLAAETFVAGASVVAGLAFDASVSAQARRARRLARMRVYNLRFLSPARAWGPFHLVDAAAMDAAPDPKGKSRAPAPDTEDELPCADTCDVGSDDEESDWAPLPEHHSSRAQPQPPLRLPPPAALAPDWAFLAAVRVVVEANLREAVGASELAGLTALDGLRAASAPIDLSGGGDTGAVRSIPAPPAPFQGDRTRATGKGRDDFGGPADSSGVPPSGDGWDWAGVTGIWRRCICWLDYRDLISHNLSSDFNDPELTEAVRIVPMRLRVAGYAPPAVPAFPDKPTLLVEGETAADAHSGVRRRLRGSVRAVKDGSIHWQIVLVGQNPGDADEWITEGVQIGGTTSAMGVLGLWTGSQHERMDPLGPFWAWKVG</sequence>
<evidence type="ECO:0000256" key="1">
    <source>
        <dbReference type="SAM" id="MobiDB-lite"/>
    </source>
</evidence>
<keyword evidence="3" id="KW-1185">Reference proteome</keyword>
<gene>
    <name evidence="2" type="ORF">DAEQUDRAFT_769469</name>
</gene>
<accession>A0A165LP56</accession>
<organism evidence="2 3">
    <name type="scientific">Daedalea quercina L-15889</name>
    <dbReference type="NCBI Taxonomy" id="1314783"/>
    <lineage>
        <taxon>Eukaryota</taxon>
        <taxon>Fungi</taxon>
        <taxon>Dikarya</taxon>
        <taxon>Basidiomycota</taxon>
        <taxon>Agaricomycotina</taxon>
        <taxon>Agaricomycetes</taxon>
        <taxon>Polyporales</taxon>
        <taxon>Fomitopsis</taxon>
    </lineage>
</organism>
<feature type="region of interest" description="Disordered" evidence="1">
    <location>
        <begin position="244"/>
        <end position="299"/>
    </location>
</feature>
<feature type="region of interest" description="Disordered" evidence="1">
    <location>
        <begin position="481"/>
        <end position="518"/>
    </location>
</feature>